<dbReference type="EMBL" id="LAZR01028034">
    <property type="protein sequence ID" value="KKL63836.1"/>
    <property type="molecule type" value="Genomic_DNA"/>
</dbReference>
<accession>A0A0F9ECA4</accession>
<evidence type="ECO:0000313" key="1">
    <source>
        <dbReference type="EMBL" id="KKL63836.1"/>
    </source>
</evidence>
<comment type="caution">
    <text evidence="1">The sequence shown here is derived from an EMBL/GenBank/DDBJ whole genome shotgun (WGS) entry which is preliminary data.</text>
</comment>
<reference evidence="1" key="1">
    <citation type="journal article" date="2015" name="Nature">
        <title>Complex archaea that bridge the gap between prokaryotes and eukaryotes.</title>
        <authorList>
            <person name="Spang A."/>
            <person name="Saw J.H."/>
            <person name="Jorgensen S.L."/>
            <person name="Zaremba-Niedzwiedzka K."/>
            <person name="Martijn J."/>
            <person name="Lind A.E."/>
            <person name="van Eijk R."/>
            <person name="Schleper C."/>
            <person name="Guy L."/>
            <person name="Ettema T.J."/>
        </authorList>
    </citation>
    <scope>NUCLEOTIDE SEQUENCE</scope>
</reference>
<sequence length="123" mass="13992">MTWAEEYLAAAQVFDFDRDPDDYRVTRQSEVSIAGLLVPVGLMDSSRLDALFEEYKGAFRFFRQAPEGRWLGPLTATMQVMLRRGAARAKGEPDFSYISLDPRDYTTFSDPEIGDLTVIRINT</sequence>
<protein>
    <submittedName>
        <fullName evidence="1">Uncharacterized protein</fullName>
    </submittedName>
</protein>
<gene>
    <name evidence="1" type="ORF">LCGC14_2171170</name>
</gene>
<dbReference type="AlphaFoldDB" id="A0A0F9ECA4"/>
<proteinExistence type="predicted"/>
<organism evidence="1">
    <name type="scientific">marine sediment metagenome</name>
    <dbReference type="NCBI Taxonomy" id="412755"/>
    <lineage>
        <taxon>unclassified sequences</taxon>
        <taxon>metagenomes</taxon>
        <taxon>ecological metagenomes</taxon>
    </lineage>
</organism>
<feature type="non-terminal residue" evidence="1">
    <location>
        <position position="123"/>
    </location>
</feature>
<name>A0A0F9ECA4_9ZZZZ</name>